<evidence type="ECO:0000256" key="3">
    <source>
        <dbReference type="ARBA" id="ARBA00022801"/>
    </source>
</evidence>
<proteinExistence type="inferred from homology"/>
<comment type="similarity">
    <text evidence="1 5 6">Belongs to the peptidase S8 family.</text>
</comment>
<keyword evidence="4 5" id="KW-0720">Serine protease</keyword>
<dbReference type="PROSITE" id="PS00138">
    <property type="entry name" value="SUBTILASE_SER"/>
    <property type="match status" value="1"/>
</dbReference>
<name>A0ABQ2CYD4_9DEIO</name>
<protein>
    <recommendedName>
        <fullName evidence="7">Peptidase S8/S53 domain-containing protein</fullName>
    </recommendedName>
</protein>
<dbReference type="InterPro" id="IPR015500">
    <property type="entry name" value="Peptidase_S8_subtilisin-rel"/>
</dbReference>
<evidence type="ECO:0000256" key="6">
    <source>
        <dbReference type="RuleBase" id="RU003355"/>
    </source>
</evidence>
<dbReference type="RefSeq" id="WP_189002468.1">
    <property type="nucleotide sequence ID" value="NZ_BMOD01000005.1"/>
</dbReference>
<gene>
    <name evidence="8" type="ORF">GCM10008938_19240</name>
</gene>
<dbReference type="InterPro" id="IPR000209">
    <property type="entry name" value="Peptidase_S8/S53_dom"/>
</dbReference>
<comment type="caution">
    <text evidence="8">The sequence shown here is derived from an EMBL/GenBank/DDBJ whole genome shotgun (WGS) entry which is preliminary data.</text>
</comment>
<keyword evidence="3 5" id="KW-0378">Hydrolase</keyword>
<evidence type="ECO:0000256" key="4">
    <source>
        <dbReference type="ARBA" id="ARBA00022825"/>
    </source>
</evidence>
<organism evidence="8 9">
    <name type="scientific">Deinococcus roseus</name>
    <dbReference type="NCBI Taxonomy" id="392414"/>
    <lineage>
        <taxon>Bacteria</taxon>
        <taxon>Thermotogati</taxon>
        <taxon>Deinococcota</taxon>
        <taxon>Deinococci</taxon>
        <taxon>Deinococcales</taxon>
        <taxon>Deinococcaceae</taxon>
        <taxon>Deinococcus</taxon>
    </lineage>
</organism>
<dbReference type="PANTHER" id="PTHR43806:SF11">
    <property type="entry name" value="CEREVISIN-RELATED"/>
    <property type="match status" value="1"/>
</dbReference>
<dbReference type="PRINTS" id="PR00723">
    <property type="entry name" value="SUBTILISIN"/>
</dbReference>
<sequence>MKNNTIRFLGLSLALLTAVSCTEQTPVKYAITHVIPNPAVVGSEVAVYGTLPDTPVLLLDDQPLGYRPTNQGLFLQMPLDTLAGLHYLYLGAGSDKQLMTTLELLPRIGNITRQASILTIEGAGWKTSTATAKNVLVEINGHLTAPSELTSGQLNVSIDNTLPYGDLDVRVIVEGKPSASQTFTYQASRVSGTVVLPSEATSASSTTVSRQQATSGKVVLFTVASTAASCLNTLPTQQATVTLHPELKVVQASYSSTTDAAQARKTAASNTCVLGTEYDDVVQVQDGIKQQVLEDTSLGTQWFWPLEGLQQLPAEGGNGVTVAVIDTGVYPHPEFVTQLLPGYDFLDEDSSPVDVSGHGTHVTGLIAASKDLISPAPRAKILPVRVTDPFQAGSVLALSKGILWAVNALPDHPNPNPADILNMSLGIREYSPTLASAVQTAINKGALVVAATGNDGSVLSYPAALDGVVAVTSVSGPKNTYQPSYASRGPNTQLAAFGGDKSADQDNDKIRDGILSTDINGGLPGYSLRNGTSMAAPQVTGIAALLLGQGTPKNLLKETLLNAANDLGVLGLDERYGHGLVQAGLQKDFNKRTYVLALNDQNEVVRWTVVRSDGTYTLNNLPPQTPIKLLAATDHNRNGILAEAGELLSAAIPVSTQPGQTLSDQGLQLNPSDGTHTLYL</sequence>
<dbReference type="EMBL" id="BMOD01000005">
    <property type="protein sequence ID" value="GGJ33129.1"/>
    <property type="molecule type" value="Genomic_DNA"/>
</dbReference>
<keyword evidence="2 5" id="KW-0645">Protease</keyword>
<evidence type="ECO:0000313" key="9">
    <source>
        <dbReference type="Proteomes" id="UP000632222"/>
    </source>
</evidence>
<dbReference type="InterPro" id="IPR023827">
    <property type="entry name" value="Peptidase_S8_Asp-AS"/>
</dbReference>
<dbReference type="SUPFAM" id="SSF52743">
    <property type="entry name" value="Subtilisin-like"/>
    <property type="match status" value="1"/>
</dbReference>
<dbReference type="InterPro" id="IPR036852">
    <property type="entry name" value="Peptidase_S8/S53_dom_sf"/>
</dbReference>
<dbReference type="Proteomes" id="UP000632222">
    <property type="component" value="Unassembled WGS sequence"/>
</dbReference>
<dbReference type="InterPro" id="IPR023828">
    <property type="entry name" value="Peptidase_S8_Ser-AS"/>
</dbReference>
<feature type="active site" description="Charge relay system" evidence="5">
    <location>
        <position position="358"/>
    </location>
</feature>
<accession>A0ABQ2CYD4</accession>
<dbReference type="Pfam" id="PF00082">
    <property type="entry name" value="Peptidase_S8"/>
    <property type="match status" value="1"/>
</dbReference>
<dbReference type="PROSITE" id="PS51257">
    <property type="entry name" value="PROKAR_LIPOPROTEIN"/>
    <property type="match status" value="1"/>
</dbReference>
<dbReference type="PROSITE" id="PS00136">
    <property type="entry name" value="SUBTILASE_ASP"/>
    <property type="match status" value="1"/>
</dbReference>
<dbReference type="PANTHER" id="PTHR43806">
    <property type="entry name" value="PEPTIDASE S8"/>
    <property type="match status" value="1"/>
</dbReference>
<keyword evidence="9" id="KW-1185">Reference proteome</keyword>
<evidence type="ECO:0000256" key="5">
    <source>
        <dbReference type="PROSITE-ProRule" id="PRU01240"/>
    </source>
</evidence>
<evidence type="ECO:0000313" key="8">
    <source>
        <dbReference type="EMBL" id="GGJ33129.1"/>
    </source>
</evidence>
<evidence type="ECO:0000259" key="7">
    <source>
        <dbReference type="Pfam" id="PF00082"/>
    </source>
</evidence>
<dbReference type="Gene3D" id="3.40.50.200">
    <property type="entry name" value="Peptidase S8/S53 domain"/>
    <property type="match status" value="1"/>
</dbReference>
<evidence type="ECO:0000256" key="1">
    <source>
        <dbReference type="ARBA" id="ARBA00011073"/>
    </source>
</evidence>
<feature type="active site" description="Charge relay system" evidence="5">
    <location>
        <position position="533"/>
    </location>
</feature>
<evidence type="ECO:0000256" key="2">
    <source>
        <dbReference type="ARBA" id="ARBA00022670"/>
    </source>
</evidence>
<dbReference type="InterPro" id="IPR050131">
    <property type="entry name" value="Peptidase_S8_subtilisin-like"/>
</dbReference>
<feature type="active site" description="Charge relay system" evidence="5">
    <location>
        <position position="326"/>
    </location>
</feature>
<dbReference type="PROSITE" id="PS51892">
    <property type="entry name" value="SUBTILASE"/>
    <property type="match status" value="1"/>
</dbReference>
<dbReference type="InterPro" id="IPR022398">
    <property type="entry name" value="Peptidase_S8_His-AS"/>
</dbReference>
<reference evidence="9" key="1">
    <citation type="journal article" date="2019" name="Int. J. Syst. Evol. Microbiol.">
        <title>The Global Catalogue of Microorganisms (GCM) 10K type strain sequencing project: providing services to taxonomists for standard genome sequencing and annotation.</title>
        <authorList>
            <consortium name="The Broad Institute Genomics Platform"/>
            <consortium name="The Broad Institute Genome Sequencing Center for Infectious Disease"/>
            <person name="Wu L."/>
            <person name="Ma J."/>
        </authorList>
    </citation>
    <scope>NUCLEOTIDE SEQUENCE [LARGE SCALE GENOMIC DNA]</scope>
    <source>
        <strain evidence="9">JCM 14370</strain>
    </source>
</reference>
<feature type="domain" description="Peptidase S8/S53" evidence="7">
    <location>
        <begin position="317"/>
        <end position="579"/>
    </location>
</feature>
<dbReference type="PROSITE" id="PS00137">
    <property type="entry name" value="SUBTILASE_HIS"/>
    <property type="match status" value="1"/>
</dbReference>